<dbReference type="RefSeq" id="WP_307685536.1">
    <property type="nucleotide sequence ID" value="NZ_JAUSRD010000008.1"/>
</dbReference>
<reference evidence="2" key="1">
    <citation type="submission" date="2023-07" db="EMBL/GenBank/DDBJ databases">
        <title>Sorghum-associated microbial communities from plants grown in Nebraska, USA.</title>
        <authorList>
            <person name="Schachtman D."/>
        </authorList>
    </citation>
    <scope>NUCLEOTIDE SEQUENCE</scope>
    <source>
        <strain evidence="2">DS3754</strain>
    </source>
</reference>
<name>A0AAW8CZW5_9BURK</name>
<dbReference type="Proteomes" id="UP001242045">
    <property type="component" value="Unassembled WGS sequence"/>
</dbReference>
<accession>A0AAW8CZW5</accession>
<dbReference type="Gene3D" id="1.10.260.40">
    <property type="entry name" value="lambda repressor-like DNA-binding domains"/>
    <property type="match status" value="1"/>
</dbReference>
<dbReference type="SMART" id="SM00530">
    <property type="entry name" value="HTH_XRE"/>
    <property type="match status" value="1"/>
</dbReference>
<dbReference type="InterPro" id="IPR010982">
    <property type="entry name" value="Lambda_DNA-bd_dom_sf"/>
</dbReference>
<dbReference type="SUPFAM" id="SSF47413">
    <property type="entry name" value="lambda repressor-like DNA-binding domains"/>
    <property type="match status" value="1"/>
</dbReference>
<evidence type="ECO:0000313" key="3">
    <source>
        <dbReference type="Proteomes" id="UP001242045"/>
    </source>
</evidence>
<proteinExistence type="predicted"/>
<comment type="caution">
    <text evidence="2">The sequence shown here is derived from an EMBL/GenBank/DDBJ whole genome shotgun (WGS) entry which is preliminary data.</text>
</comment>
<dbReference type="EMBL" id="JAUSRD010000008">
    <property type="protein sequence ID" value="MDP9894437.1"/>
    <property type="molecule type" value="Genomic_DNA"/>
</dbReference>
<feature type="domain" description="HTH cro/C1-type" evidence="1">
    <location>
        <begin position="26"/>
        <end position="58"/>
    </location>
</feature>
<dbReference type="InterPro" id="IPR001387">
    <property type="entry name" value="Cro/C1-type_HTH"/>
</dbReference>
<evidence type="ECO:0000259" key="1">
    <source>
        <dbReference type="PROSITE" id="PS50943"/>
    </source>
</evidence>
<organism evidence="2 3">
    <name type="scientific">Variovorax boronicumulans</name>
    <dbReference type="NCBI Taxonomy" id="436515"/>
    <lineage>
        <taxon>Bacteria</taxon>
        <taxon>Pseudomonadati</taxon>
        <taxon>Pseudomonadota</taxon>
        <taxon>Betaproteobacteria</taxon>
        <taxon>Burkholderiales</taxon>
        <taxon>Comamonadaceae</taxon>
        <taxon>Variovorax</taxon>
    </lineage>
</organism>
<evidence type="ECO:0000313" key="2">
    <source>
        <dbReference type="EMBL" id="MDP9894437.1"/>
    </source>
</evidence>
<dbReference type="Pfam" id="PF13560">
    <property type="entry name" value="HTH_31"/>
    <property type="match status" value="1"/>
</dbReference>
<dbReference type="GO" id="GO:0003677">
    <property type="term" value="F:DNA binding"/>
    <property type="evidence" value="ECO:0007669"/>
    <property type="project" value="InterPro"/>
</dbReference>
<dbReference type="PROSITE" id="PS50943">
    <property type="entry name" value="HTH_CROC1"/>
    <property type="match status" value="1"/>
</dbReference>
<dbReference type="AlphaFoldDB" id="A0AAW8CZW5"/>
<gene>
    <name evidence="2" type="ORF">J2W31_003561</name>
</gene>
<sequence length="115" mass="12408">MSRSSHGLSALPSQTIAPLERLGLRLRAHRVQREWTIAEMAERLLCSPNTLRALESGKPGTSIGLLAHALWLFGEIDSIDGVAPAPTGLAAKRRVRRSAAQQGTAGVIAENERDF</sequence>
<protein>
    <submittedName>
        <fullName evidence="2">Transcriptional regulator with XRE-family HTH domain</fullName>
    </submittedName>
</protein>
<dbReference type="CDD" id="cd00093">
    <property type="entry name" value="HTH_XRE"/>
    <property type="match status" value="1"/>
</dbReference>